<proteinExistence type="predicted"/>
<dbReference type="Pfam" id="PF03633">
    <property type="entry name" value="Glyco_hydro_65C"/>
    <property type="match status" value="1"/>
</dbReference>
<dbReference type="InterPro" id="IPR012341">
    <property type="entry name" value="6hp_glycosidase-like_sf"/>
</dbReference>
<dbReference type="InterPro" id="IPR005194">
    <property type="entry name" value="Glyco_hydro_65_C"/>
</dbReference>
<dbReference type="OrthoDB" id="9815108at2"/>
<sequence length="717" mass="79704">MKFPSRIVALSLFALAASATAGEPPQPRDDFPQFIVPGQEAPMARLQELFRLHHDGAFTGTTLWDAWLPHATLWAATGEKPAAEPARSKYRGVFLARPIDAEGYISMQQHRGLAHSEGWPFPTFQQAGGVGWYFSTADEAYGVGLYQLKPLTNTDGWEIEGAEVAGFSPDRGLDLRVNADVVTVTTPPFTCATLSAPFIRLEWAARGLGEDAKPSVSWLLNGEKEWRTERHAAFDRLSDSAGLRFANIPLYKQAGYDGTLTRLKFRFDQAKGATLTLKSLISAIDSRHPITNVNFIRGAAEYFSWTTDLPFLRSNIGKLREALRFALREFGVEKHHLVRVPWVGHEGTSGLAFGTDGKKTLRVGRGVGNNYWDLLPFGGDDALATIYLYDALRAFAAIEREAAAHPEWTIPADDRPFEADALVKLAEQVRARACETFWNDETGRFVGWRDRDGRAYDYGFVFVNTEAVAYGLATDAQAKRIYDWLDGRRVVAGDTSQGADIYHWRFGPRSTTRRNVETYVWAWSAPESIPWGSQVQDGGGVLGFTYFDLMARLRTLGPDDAWRRLREVIAWFGEVQAEGGYRAYYAKPGRGTLQGGGPPGGLGFDNEFMESVLVPQVMLYGFLGVEPRPGGLRLNPRLPSDWPSLTVTRIHAQGHVLDVAAFPDEVRLTARVADGSEFLLWPPDGRWRIADAASAETGPLKLRFRPGRTIICRRVKD</sequence>
<feature type="chain" id="PRO_5010535047" description="Glycoside hydrolase family 65 C-terminal domain-containing protein" evidence="1">
    <location>
        <begin position="22"/>
        <end position="717"/>
    </location>
</feature>
<dbReference type="RefSeq" id="WP_076348956.1">
    <property type="nucleotide sequence ID" value="NZ_CP019082.1"/>
</dbReference>
<dbReference type="STRING" id="1387353.BSF38_04233"/>
<name>A0A1U7CUX9_9BACT</name>
<protein>
    <recommendedName>
        <fullName evidence="2">Glycoside hydrolase family 65 C-terminal domain-containing protein</fullName>
    </recommendedName>
</protein>
<keyword evidence="1" id="KW-0732">Signal</keyword>
<dbReference type="KEGG" id="pbor:BSF38_04233"/>
<reference evidence="4" key="1">
    <citation type="submission" date="2016-12" db="EMBL/GenBank/DDBJ databases">
        <title>Comparative genomics of four Isosphaeraceae planctomycetes: a common pool of plasmids and glycoside hydrolase genes.</title>
        <authorList>
            <person name="Ivanova A."/>
        </authorList>
    </citation>
    <scope>NUCLEOTIDE SEQUENCE [LARGE SCALE GENOMIC DNA]</scope>
    <source>
        <strain evidence="4">PX4</strain>
    </source>
</reference>
<dbReference type="GO" id="GO:0005975">
    <property type="term" value="P:carbohydrate metabolic process"/>
    <property type="evidence" value="ECO:0007669"/>
    <property type="project" value="InterPro"/>
</dbReference>
<feature type="signal peptide" evidence="1">
    <location>
        <begin position="1"/>
        <end position="21"/>
    </location>
</feature>
<dbReference type="AlphaFoldDB" id="A0A1U7CUX9"/>
<evidence type="ECO:0000259" key="2">
    <source>
        <dbReference type="Pfam" id="PF03633"/>
    </source>
</evidence>
<keyword evidence="4" id="KW-1185">Reference proteome</keyword>
<organism evidence="3 4">
    <name type="scientific">Paludisphaera borealis</name>
    <dbReference type="NCBI Taxonomy" id="1387353"/>
    <lineage>
        <taxon>Bacteria</taxon>
        <taxon>Pseudomonadati</taxon>
        <taxon>Planctomycetota</taxon>
        <taxon>Planctomycetia</taxon>
        <taxon>Isosphaerales</taxon>
        <taxon>Isosphaeraceae</taxon>
        <taxon>Paludisphaera</taxon>
    </lineage>
</organism>
<evidence type="ECO:0000313" key="4">
    <source>
        <dbReference type="Proteomes" id="UP000186309"/>
    </source>
</evidence>
<accession>A0A1U7CUX9</accession>
<evidence type="ECO:0000313" key="3">
    <source>
        <dbReference type="EMBL" id="APW62683.1"/>
    </source>
</evidence>
<dbReference type="Proteomes" id="UP000186309">
    <property type="component" value="Chromosome"/>
</dbReference>
<dbReference type="EMBL" id="CP019082">
    <property type="protein sequence ID" value="APW62683.1"/>
    <property type="molecule type" value="Genomic_DNA"/>
</dbReference>
<dbReference type="Gene3D" id="2.60.420.10">
    <property type="entry name" value="Maltose phosphorylase, domain 3"/>
    <property type="match status" value="1"/>
</dbReference>
<dbReference type="SUPFAM" id="SSF48208">
    <property type="entry name" value="Six-hairpin glycosidases"/>
    <property type="match status" value="1"/>
</dbReference>
<gene>
    <name evidence="3" type="ORF">BSF38_04233</name>
</gene>
<dbReference type="Gene3D" id="1.50.10.10">
    <property type="match status" value="1"/>
</dbReference>
<dbReference type="InterPro" id="IPR008928">
    <property type="entry name" value="6-hairpin_glycosidase_sf"/>
</dbReference>
<evidence type="ECO:0000256" key="1">
    <source>
        <dbReference type="SAM" id="SignalP"/>
    </source>
</evidence>
<feature type="domain" description="Glycoside hydrolase family 65 C-terminal" evidence="2">
    <location>
        <begin position="626"/>
        <end position="671"/>
    </location>
</feature>